<dbReference type="KEGG" id="ndk:I601_0645"/>
<dbReference type="CDD" id="cd00995">
    <property type="entry name" value="PBP2_NikA_DppA_OppA_like"/>
    <property type="match status" value="1"/>
</dbReference>
<evidence type="ECO:0000259" key="3">
    <source>
        <dbReference type="Pfam" id="PF00496"/>
    </source>
</evidence>
<accession>A0A1A9GFN2</accession>
<protein>
    <submittedName>
        <fullName evidence="4">Heme-binding protein A</fullName>
    </submittedName>
</protein>
<feature type="domain" description="Solute-binding protein family 5" evidence="3">
    <location>
        <begin position="120"/>
        <end position="469"/>
    </location>
</feature>
<dbReference type="PANTHER" id="PTHR30290">
    <property type="entry name" value="PERIPLASMIC BINDING COMPONENT OF ABC TRANSPORTER"/>
    <property type="match status" value="1"/>
</dbReference>
<dbReference type="InterPro" id="IPR030678">
    <property type="entry name" value="Peptide/Ni-bd"/>
</dbReference>
<dbReference type="InterPro" id="IPR000914">
    <property type="entry name" value="SBP_5_dom"/>
</dbReference>
<dbReference type="GO" id="GO:0043190">
    <property type="term" value="C:ATP-binding cassette (ABC) transporter complex"/>
    <property type="evidence" value="ECO:0007669"/>
    <property type="project" value="InterPro"/>
</dbReference>
<feature type="chain" id="PRO_5008388239" evidence="2">
    <location>
        <begin position="42"/>
        <end position="548"/>
    </location>
</feature>
<dbReference type="Pfam" id="PF00496">
    <property type="entry name" value="SBP_bac_5"/>
    <property type="match status" value="1"/>
</dbReference>
<evidence type="ECO:0000313" key="5">
    <source>
        <dbReference type="Proteomes" id="UP000077868"/>
    </source>
</evidence>
<sequence length="548" mass="58241">MTIYSKRSPLRRSRSRPVAIARAAIPLTAALLLVASCTSSASDTDTKEDAGSSTASFAPGLVNLPAAGDVVEGGTLTYGAYAEPLALDPVSTIVAGTTGGTEMAAIYDVLLRWDEESQTAVPQLAEAFTPNDDHTRWELVLRPDVEFSDGTALDADAVEWSIDRYVENGGHDAALWSGNVTDMEVTGDLSLEFTLARSWPSFDALFTTGIGMVVAKAADAGKTFTPIGAGPFVFADRSPQEKMTLTANPDYYDGKAPLESLQFVYIVDPSAQADTFKQGGLSMAIQRDPVIVDEALTEGTAGYLQVVGAGVTGLINATEGRPGEDVRIRQAMQLAVDPEFVNERVNGGAGVASSSLFPSTSRFHQDGVEGLQQDQEAAKKLVAEAKADGFDGKITYITGSSPAQRDTALAYEAQLNAVGFDADSELLGSVPDLITRVIEGDYDYSTWALSWRDSAPYARMFGINHSEGNAGYGTATSPEMDTLIEDFQAAATEEEQLAAAQALQEGWNELSPALIVGPTAEFAMWQEDVHGVQTNSNTIVLLDEAWVS</sequence>
<dbReference type="InterPro" id="IPR039424">
    <property type="entry name" value="SBP_5"/>
</dbReference>
<dbReference type="PIRSF" id="PIRSF002741">
    <property type="entry name" value="MppA"/>
    <property type="match status" value="1"/>
</dbReference>
<dbReference type="PANTHER" id="PTHR30290:SF38">
    <property type="entry name" value="D,D-DIPEPTIDE-BINDING PERIPLASMIC PROTEIN DDPA-RELATED"/>
    <property type="match status" value="1"/>
</dbReference>
<organism evidence="4 5">
    <name type="scientific">Nocardioides dokdonensis FR1436</name>
    <dbReference type="NCBI Taxonomy" id="1300347"/>
    <lineage>
        <taxon>Bacteria</taxon>
        <taxon>Bacillati</taxon>
        <taxon>Actinomycetota</taxon>
        <taxon>Actinomycetes</taxon>
        <taxon>Propionibacteriales</taxon>
        <taxon>Nocardioidaceae</taxon>
        <taxon>Nocardioides</taxon>
    </lineage>
</organism>
<evidence type="ECO:0000256" key="2">
    <source>
        <dbReference type="SAM" id="SignalP"/>
    </source>
</evidence>
<evidence type="ECO:0000313" key="4">
    <source>
        <dbReference type="EMBL" id="ANH37097.1"/>
    </source>
</evidence>
<feature type="signal peptide" evidence="2">
    <location>
        <begin position="1"/>
        <end position="41"/>
    </location>
</feature>
<keyword evidence="5" id="KW-1185">Reference proteome</keyword>
<dbReference type="EMBL" id="CP015079">
    <property type="protein sequence ID" value="ANH37097.1"/>
    <property type="molecule type" value="Genomic_DNA"/>
</dbReference>
<dbReference type="RefSeq" id="WP_084527075.1">
    <property type="nucleotide sequence ID" value="NZ_CP015079.1"/>
</dbReference>
<dbReference type="Proteomes" id="UP000077868">
    <property type="component" value="Chromosome"/>
</dbReference>
<dbReference type="AlphaFoldDB" id="A0A1A9GFN2"/>
<keyword evidence="1 2" id="KW-0732">Signal</keyword>
<gene>
    <name evidence="4" type="primary">hbpA_2</name>
    <name evidence="4" type="ORF">I601_0645</name>
</gene>
<dbReference type="GO" id="GO:1904680">
    <property type="term" value="F:peptide transmembrane transporter activity"/>
    <property type="evidence" value="ECO:0007669"/>
    <property type="project" value="TreeGrafter"/>
</dbReference>
<proteinExistence type="predicted"/>
<dbReference type="PATRIC" id="fig|1300347.3.peg.650"/>
<dbReference type="GO" id="GO:0015833">
    <property type="term" value="P:peptide transport"/>
    <property type="evidence" value="ECO:0007669"/>
    <property type="project" value="TreeGrafter"/>
</dbReference>
<dbReference type="Gene3D" id="3.40.190.10">
    <property type="entry name" value="Periplasmic binding protein-like II"/>
    <property type="match status" value="1"/>
</dbReference>
<dbReference type="SUPFAM" id="SSF53850">
    <property type="entry name" value="Periplasmic binding protein-like II"/>
    <property type="match status" value="1"/>
</dbReference>
<name>A0A1A9GFN2_9ACTN</name>
<reference evidence="4 5" key="1">
    <citation type="submission" date="2016-03" db="EMBL/GenBank/DDBJ databases">
        <title>Complete genome sequence of a soil Actinobacterium, Nocardioides dokdonensis FR1436.</title>
        <authorList>
            <person name="Kwon S.-K."/>
            <person name="Kim K."/>
            <person name="Kim J.F."/>
        </authorList>
    </citation>
    <scope>NUCLEOTIDE SEQUENCE [LARGE SCALE GENOMIC DNA]</scope>
    <source>
        <strain evidence="4 5">FR1436</strain>
    </source>
</reference>
<dbReference type="STRING" id="1300347.I601_0645"/>
<evidence type="ECO:0000256" key="1">
    <source>
        <dbReference type="ARBA" id="ARBA00022729"/>
    </source>
</evidence>
<dbReference type="Gene3D" id="3.10.105.10">
    <property type="entry name" value="Dipeptide-binding Protein, Domain 3"/>
    <property type="match status" value="1"/>
</dbReference>
<dbReference type="GO" id="GO:0042597">
    <property type="term" value="C:periplasmic space"/>
    <property type="evidence" value="ECO:0007669"/>
    <property type="project" value="UniProtKB-ARBA"/>
</dbReference>